<organism evidence="2 3">
    <name type="scientific">Halobacillus campisalis</name>
    <dbReference type="NCBI Taxonomy" id="435909"/>
    <lineage>
        <taxon>Bacteria</taxon>
        <taxon>Bacillati</taxon>
        <taxon>Bacillota</taxon>
        <taxon>Bacilli</taxon>
        <taxon>Bacillales</taxon>
        <taxon>Bacillaceae</taxon>
        <taxon>Halobacillus</taxon>
    </lineage>
</organism>
<name>A0ABW2K9R2_9BACI</name>
<reference evidence="3" key="1">
    <citation type="journal article" date="2019" name="Int. J. Syst. Evol. Microbiol.">
        <title>The Global Catalogue of Microorganisms (GCM) 10K type strain sequencing project: providing services to taxonomists for standard genome sequencing and annotation.</title>
        <authorList>
            <consortium name="The Broad Institute Genomics Platform"/>
            <consortium name="The Broad Institute Genome Sequencing Center for Infectious Disease"/>
            <person name="Wu L."/>
            <person name="Ma J."/>
        </authorList>
    </citation>
    <scope>NUCLEOTIDE SEQUENCE [LARGE SCALE GENOMIC DNA]</scope>
    <source>
        <strain evidence="3">CCUG 73951</strain>
    </source>
</reference>
<evidence type="ECO:0000313" key="2">
    <source>
        <dbReference type="EMBL" id="MFC7322925.1"/>
    </source>
</evidence>
<keyword evidence="2" id="KW-0012">Acyltransferase</keyword>
<comment type="caution">
    <text evidence="2">The sequence shown here is derived from an EMBL/GenBank/DDBJ whole genome shotgun (WGS) entry which is preliminary data.</text>
</comment>
<dbReference type="Proteomes" id="UP001596494">
    <property type="component" value="Unassembled WGS sequence"/>
</dbReference>
<evidence type="ECO:0000313" key="3">
    <source>
        <dbReference type="Proteomes" id="UP001596494"/>
    </source>
</evidence>
<protein>
    <submittedName>
        <fullName evidence="2">GNAT family N-acetyltransferase</fullName>
        <ecNumber evidence="2">2.3.-.-</ecNumber>
    </submittedName>
</protein>
<dbReference type="PROSITE" id="PS51186">
    <property type="entry name" value="GNAT"/>
    <property type="match status" value="1"/>
</dbReference>
<keyword evidence="3" id="KW-1185">Reference proteome</keyword>
<dbReference type="RefSeq" id="WP_289215276.1">
    <property type="nucleotide sequence ID" value="NZ_JAPVRC010000002.1"/>
</dbReference>
<sequence length="196" mass="22642">MNPILIDVPEEFETERLFIRIPRPGDGKAVYQAMRASKKELLPWMPFAQKEQTEEETEINIREAHIRFLQRDDLRMLAFLKETGELVCSTGLHRMDWDVPKFEIGYWTDTRFSGNGYTTEVVEGLANFAFNKLSAKRVEVRCDAKNIRSLAIPERLGFKMEGTLRNDDVSVDGSELRDTLIYASTTPVKMKTFNEN</sequence>
<dbReference type="InterPro" id="IPR016181">
    <property type="entry name" value="Acyl_CoA_acyltransferase"/>
</dbReference>
<gene>
    <name evidence="2" type="ORF">ACFQMN_18825</name>
</gene>
<dbReference type="Gene3D" id="3.40.630.30">
    <property type="match status" value="1"/>
</dbReference>
<dbReference type="SUPFAM" id="SSF55729">
    <property type="entry name" value="Acyl-CoA N-acyltransferases (Nat)"/>
    <property type="match status" value="1"/>
</dbReference>
<dbReference type="EC" id="2.3.-.-" evidence="2"/>
<dbReference type="InterPro" id="IPR000182">
    <property type="entry name" value="GNAT_dom"/>
</dbReference>
<dbReference type="Pfam" id="PF13302">
    <property type="entry name" value="Acetyltransf_3"/>
    <property type="match status" value="1"/>
</dbReference>
<feature type="domain" description="N-acetyltransferase" evidence="1">
    <location>
        <begin position="17"/>
        <end position="187"/>
    </location>
</feature>
<dbReference type="InterPro" id="IPR051908">
    <property type="entry name" value="Ribosomal_N-acetyltransferase"/>
</dbReference>
<accession>A0ABW2K9R2</accession>
<dbReference type="GO" id="GO:0016746">
    <property type="term" value="F:acyltransferase activity"/>
    <property type="evidence" value="ECO:0007669"/>
    <property type="project" value="UniProtKB-KW"/>
</dbReference>
<dbReference type="PANTHER" id="PTHR43441:SF3">
    <property type="entry name" value="ACETYLTRANSFERASE"/>
    <property type="match status" value="1"/>
</dbReference>
<dbReference type="PANTHER" id="PTHR43441">
    <property type="entry name" value="RIBOSOMAL-PROTEIN-SERINE ACETYLTRANSFERASE"/>
    <property type="match status" value="1"/>
</dbReference>
<dbReference type="EMBL" id="JBHTBY010000017">
    <property type="protein sequence ID" value="MFC7322925.1"/>
    <property type="molecule type" value="Genomic_DNA"/>
</dbReference>
<keyword evidence="2" id="KW-0808">Transferase</keyword>
<evidence type="ECO:0000259" key="1">
    <source>
        <dbReference type="PROSITE" id="PS51186"/>
    </source>
</evidence>
<proteinExistence type="predicted"/>